<proteinExistence type="predicted"/>
<keyword evidence="2" id="KW-1185">Reference proteome</keyword>
<gene>
    <name evidence="1" type="ORF">OS493_018758</name>
</gene>
<accession>A0A9X0D505</accession>
<sequence length="122" mass="14114">MIQFFLRSQEEKHNSDDFIFDLSCTLAIACDAPPDENTNKILAALKGSLFLSSKVPRLLDRVQGTSALNDQDSQPRLIQWLIKIFMRYLRHLPSSYADLPYDQLKRALDQSNMTEKMSYRKS</sequence>
<reference evidence="1" key="1">
    <citation type="submission" date="2023-01" db="EMBL/GenBank/DDBJ databases">
        <title>Genome assembly of the deep-sea coral Lophelia pertusa.</title>
        <authorList>
            <person name="Herrera S."/>
            <person name="Cordes E."/>
        </authorList>
    </citation>
    <scope>NUCLEOTIDE SEQUENCE</scope>
    <source>
        <strain evidence="1">USNM1676648</strain>
        <tissue evidence="1">Polyp</tissue>
    </source>
</reference>
<dbReference type="EMBL" id="MU825883">
    <property type="protein sequence ID" value="KAJ7385064.1"/>
    <property type="molecule type" value="Genomic_DNA"/>
</dbReference>
<name>A0A9X0D505_9CNID</name>
<protein>
    <submittedName>
        <fullName evidence="1">Uncharacterized protein</fullName>
    </submittedName>
</protein>
<dbReference type="AlphaFoldDB" id="A0A9X0D505"/>
<dbReference type="Proteomes" id="UP001163046">
    <property type="component" value="Unassembled WGS sequence"/>
</dbReference>
<evidence type="ECO:0000313" key="1">
    <source>
        <dbReference type="EMBL" id="KAJ7385064.1"/>
    </source>
</evidence>
<organism evidence="1 2">
    <name type="scientific">Desmophyllum pertusum</name>
    <dbReference type="NCBI Taxonomy" id="174260"/>
    <lineage>
        <taxon>Eukaryota</taxon>
        <taxon>Metazoa</taxon>
        <taxon>Cnidaria</taxon>
        <taxon>Anthozoa</taxon>
        <taxon>Hexacorallia</taxon>
        <taxon>Scleractinia</taxon>
        <taxon>Caryophylliina</taxon>
        <taxon>Caryophylliidae</taxon>
        <taxon>Desmophyllum</taxon>
    </lineage>
</organism>
<evidence type="ECO:0000313" key="2">
    <source>
        <dbReference type="Proteomes" id="UP001163046"/>
    </source>
</evidence>
<comment type="caution">
    <text evidence="1">The sequence shown here is derived from an EMBL/GenBank/DDBJ whole genome shotgun (WGS) entry which is preliminary data.</text>
</comment>